<evidence type="ECO:0000256" key="4">
    <source>
        <dbReference type="ARBA" id="ARBA00022759"/>
    </source>
</evidence>
<accession>A0ABQ5A7E1</accession>
<organism evidence="10 11">
    <name type="scientific">Tanacetum coccineum</name>
    <dbReference type="NCBI Taxonomy" id="301880"/>
    <lineage>
        <taxon>Eukaryota</taxon>
        <taxon>Viridiplantae</taxon>
        <taxon>Streptophyta</taxon>
        <taxon>Embryophyta</taxon>
        <taxon>Tracheophyta</taxon>
        <taxon>Spermatophyta</taxon>
        <taxon>Magnoliopsida</taxon>
        <taxon>eudicotyledons</taxon>
        <taxon>Gunneridae</taxon>
        <taxon>Pentapetalae</taxon>
        <taxon>asterids</taxon>
        <taxon>campanulids</taxon>
        <taxon>Asterales</taxon>
        <taxon>Asteraceae</taxon>
        <taxon>Asteroideae</taxon>
        <taxon>Anthemideae</taxon>
        <taxon>Anthemidinae</taxon>
        <taxon>Tanacetum</taxon>
    </lineage>
</organism>
<keyword evidence="1" id="KW-0808">Transferase</keyword>
<evidence type="ECO:0000313" key="10">
    <source>
        <dbReference type="EMBL" id="GJS97207.1"/>
    </source>
</evidence>
<protein>
    <submittedName>
        <fullName evidence="10">Reverse transcriptase domain-containing protein</fullName>
    </submittedName>
</protein>
<evidence type="ECO:0000256" key="6">
    <source>
        <dbReference type="ARBA" id="ARBA00022918"/>
    </source>
</evidence>
<dbReference type="InterPro" id="IPR036397">
    <property type="entry name" value="RNaseH_sf"/>
</dbReference>
<dbReference type="EMBL" id="BQNB010011944">
    <property type="protein sequence ID" value="GJS97207.1"/>
    <property type="molecule type" value="Genomic_DNA"/>
</dbReference>
<dbReference type="PANTHER" id="PTHR37984">
    <property type="entry name" value="PROTEIN CBG26694"/>
    <property type="match status" value="1"/>
</dbReference>
<evidence type="ECO:0000256" key="3">
    <source>
        <dbReference type="ARBA" id="ARBA00022722"/>
    </source>
</evidence>
<keyword evidence="6 10" id="KW-0695">RNA-directed DNA polymerase</keyword>
<keyword evidence="2" id="KW-0548">Nucleotidyltransferase</keyword>
<feature type="compositionally biased region" description="Low complexity" evidence="7">
    <location>
        <begin position="34"/>
        <end position="47"/>
    </location>
</feature>
<evidence type="ECO:0000256" key="5">
    <source>
        <dbReference type="ARBA" id="ARBA00022801"/>
    </source>
</evidence>
<proteinExistence type="predicted"/>
<reference evidence="10" key="2">
    <citation type="submission" date="2022-01" db="EMBL/GenBank/DDBJ databases">
        <authorList>
            <person name="Yamashiro T."/>
            <person name="Shiraishi A."/>
            <person name="Satake H."/>
            <person name="Nakayama K."/>
        </authorList>
    </citation>
    <scope>NUCLEOTIDE SEQUENCE</scope>
</reference>
<dbReference type="Pfam" id="PF08284">
    <property type="entry name" value="RVP_2"/>
    <property type="match status" value="1"/>
</dbReference>
<dbReference type="InterPro" id="IPR041588">
    <property type="entry name" value="Integrase_H2C2"/>
</dbReference>
<evidence type="ECO:0000313" key="11">
    <source>
        <dbReference type="Proteomes" id="UP001151760"/>
    </source>
</evidence>
<feature type="compositionally biased region" description="Basic and acidic residues" evidence="7">
    <location>
        <begin position="261"/>
        <end position="284"/>
    </location>
</feature>
<keyword evidence="11" id="KW-1185">Reference proteome</keyword>
<keyword evidence="5" id="KW-0378">Hydrolase</keyword>
<dbReference type="GO" id="GO:0003964">
    <property type="term" value="F:RNA-directed DNA polymerase activity"/>
    <property type="evidence" value="ECO:0007669"/>
    <property type="project" value="UniProtKB-KW"/>
</dbReference>
<gene>
    <name evidence="10" type="ORF">Tco_0804175</name>
</gene>
<evidence type="ECO:0000259" key="9">
    <source>
        <dbReference type="Pfam" id="PF17921"/>
    </source>
</evidence>
<evidence type="ECO:0000259" key="8">
    <source>
        <dbReference type="Pfam" id="PF17917"/>
    </source>
</evidence>
<feature type="domain" description="Reverse transcriptase RNase H-like" evidence="8">
    <location>
        <begin position="475"/>
        <end position="572"/>
    </location>
</feature>
<keyword evidence="3" id="KW-0540">Nuclease</keyword>
<evidence type="ECO:0000256" key="2">
    <source>
        <dbReference type="ARBA" id="ARBA00022695"/>
    </source>
</evidence>
<dbReference type="InterPro" id="IPR050951">
    <property type="entry name" value="Retrovirus_Pol_polyprotein"/>
</dbReference>
<dbReference type="Gene3D" id="1.10.340.70">
    <property type="match status" value="1"/>
</dbReference>
<evidence type="ECO:0000256" key="1">
    <source>
        <dbReference type="ARBA" id="ARBA00022679"/>
    </source>
</evidence>
<dbReference type="Pfam" id="PF17921">
    <property type="entry name" value="Integrase_H2C2"/>
    <property type="match status" value="1"/>
</dbReference>
<feature type="region of interest" description="Disordered" evidence="7">
    <location>
        <begin position="13"/>
        <end position="62"/>
    </location>
</feature>
<dbReference type="InterPro" id="IPR041373">
    <property type="entry name" value="RT_RNaseH"/>
</dbReference>
<dbReference type="Gene3D" id="3.30.420.10">
    <property type="entry name" value="Ribonuclease H-like superfamily/Ribonuclease H"/>
    <property type="match status" value="1"/>
</dbReference>
<dbReference type="CDD" id="cd09274">
    <property type="entry name" value="RNase_HI_RT_Ty3"/>
    <property type="match status" value="1"/>
</dbReference>
<dbReference type="PANTHER" id="PTHR37984:SF5">
    <property type="entry name" value="PROTEIN NYNRIN-LIKE"/>
    <property type="match status" value="1"/>
</dbReference>
<keyword evidence="4" id="KW-0255">Endonuclease</keyword>
<dbReference type="Proteomes" id="UP001151760">
    <property type="component" value="Unassembled WGS sequence"/>
</dbReference>
<feature type="region of interest" description="Disordered" evidence="7">
    <location>
        <begin position="260"/>
        <end position="286"/>
    </location>
</feature>
<comment type="caution">
    <text evidence="10">The sequence shown here is derived from an EMBL/GenBank/DDBJ whole genome shotgun (WGS) entry which is preliminary data.</text>
</comment>
<evidence type="ECO:0000256" key="7">
    <source>
        <dbReference type="SAM" id="MobiDB-lite"/>
    </source>
</evidence>
<dbReference type="InterPro" id="IPR043502">
    <property type="entry name" value="DNA/RNA_pol_sf"/>
</dbReference>
<dbReference type="SUPFAM" id="SSF56672">
    <property type="entry name" value="DNA/RNA polymerases"/>
    <property type="match status" value="1"/>
</dbReference>
<sequence>MLIFRVSFLGRSTTAPRGGRTDGRTGRGCRRTGESTGRVGGRTSDQDGQGGDRGNGANGGIDEVPDFSTVIAQQLHLLPTIIAQVGSQASNIQGDVRNVRYVNVNNDRDDYSYKEFMACNLKDCEGKCGVIVYTRWIKKMESVHDMSGYRDNQKVKYTSDSFIGMALTWWNSQVQARGREATVGMTWEDFKTLMREELCPNNEMQKLETEFCVTPWSGLAMLYTLIDFMSLVATEPTIIQSVVLKAGMLIDETIRNGSLKKNTEKRGNGGEPIRDGNARDDNKRSRTGRAFATVTNPIRKEMGPRMVNSLNARNPIAARGLCFECGGTDQHKAACPRLNRAPRQGGNRQNQVMAIEGGQGRRNNCNPTRRGAFMMGAEEARQDPNIMTEPSNLGFSYGIEIASGQLVEINKVIRGYKLEIEGHTFDIDLISGFFVTRSFNVIVRMDWLSRHKAEIVCHEKDRLCNAPVLALLDRPEDFVVYCDASCLGLGCVLVQRGKVIAHASRQLKIHEKNYTTHDLELGAVVFALKIYRHYLYGKKSVIYTNHKSLQHIFNHKEQNMRQRRWIELFSDYDCEIHYHRELSRGLDEQMKRRSDGTLYYLDRIWVPLKGDVRTLIMDEAHKLKYSVRPRADKMYYDLRDMYWWPRMKKDIALYVSKCLTCLKIKDEHQRPSGQLQQLQIPEWK</sequence>
<feature type="compositionally biased region" description="Gly residues" evidence="7">
    <location>
        <begin position="48"/>
        <end position="59"/>
    </location>
</feature>
<feature type="domain" description="Integrase zinc-binding" evidence="9">
    <location>
        <begin position="612"/>
        <end position="665"/>
    </location>
</feature>
<reference evidence="10" key="1">
    <citation type="journal article" date="2022" name="Int. J. Mol. Sci.">
        <title>Draft Genome of Tanacetum Coccineum: Genomic Comparison of Closely Related Tanacetum-Family Plants.</title>
        <authorList>
            <person name="Yamashiro T."/>
            <person name="Shiraishi A."/>
            <person name="Nakayama K."/>
            <person name="Satake H."/>
        </authorList>
    </citation>
    <scope>NUCLEOTIDE SEQUENCE</scope>
</reference>
<name>A0ABQ5A7E1_9ASTR</name>
<dbReference type="Pfam" id="PF17917">
    <property type="entry name" value="RT_RNaseH"/>
    <property type="match status" value="1"/>
</dbReference>